<proteinExistence type="predicted"/>
<reference evidence="1" key="1">
    <citation type="submission" date="2021-06" db="EMBL/GenBank/DDBJ databases">
        <title>Parelaphostrongylus tenuis whole genome reference sequence.</title>
        <authorList>
            <person name="Garwood T.J."/>
            <person name="Larsen P.A."/>
            <person name="Fountain-Jones N.M."/>
            <person name="Garbe J.R."/>
            <person name="Macchietto M.G."/>
            <person name="Kania S.A."/>
            <person name="Gerhold R.W."/>
            <person name="Richards J.E."/>
            <person name="Wolf T.M."/>
        </authorList>
    </citation>
    <scope>NUCLEOTIDE SEQUENCE</scope>
    <source>
        <strain evidence="1">MNPRO001-30</strain>
        <tissue evidence="1">Meninges</tissue>
    </source>
</reference>
<dbReference type="AlphaFoldDB" id="A0AAD5QEA8"/>
<comment type="caution">
    <text evidence="1">The sequence shown here is derived from an EMBL/GenBank/DDBJ whole genome shotgun (WGS) entry which is preliminary data.</text>
</comment>
<dbReference type="EMBL" id="JAHQIW010000161">
    <property type="protein sequence ID" value="KAJ1346359.1"/>
    <property type="molecule type" value="Genomic_DNA"/>
</dbReference>
<evidence type="ECO:0000313" key="2">
    <source>
        <dbReference type="Proteomes" id="UP001196413"/>
    </source>
</evidence>
<gene>
    <name evidence="1" type="ORF">KIN20_001123</name>
</gene>
<organism evidence="1 2">
    <name type="scientific">Parelaphostrongylus tenuis</name>
    <name type="common">Meningeal worm</name>
    <dbReference type="NCBI Taxonomy" id="148309"/>
    <lineage>
        <taxon>Eukaryota</taxon>
        <taxon>Metazoa</taxon>
        <taxon>Ecdysozoa</taxon>
        <taxon>Nematoda</taxon>
        <taxon>Chromadorea</taxon>
        <taxon>Rhabditida</taxon>
        <taxon>Rhabditina</taxon>
        <taxon>Rhabditomorpha</taxon>
        <taxon>Strongyloidea</taxon>
        <taxon>Metastrongylidae</taxon>
        <taxon>Parelaphostrongylus</taxon>
    </lineage>
</organism>
<keyword evidence="2" id="KW-1185">Reference proteome</keyword>
<sequence>MELTIVTSTGGSSEKRLVVVDVVVFETCTAADRALLRSRRPTSSCSITSDLIYTDMTATTYLRVSRLDTPIRLLHSATSLVVSDTPPFRITPLPTDVLCSRLSAVLLVDQASNEQIKLFRCFIN</sequence>
<dbReference type="Proteomes" id="UP001196413">
    <property type="component" value="Unassembled WGS sequence"/>
</dbReference>
<evidence type="ECO:0000313" key="1">
    <source>
        <dbReference type="EMBL" id="KAJ1346359.1"/>
    </source>
</evidence>
<protein>
    <submittedName>
        <fullName evidence="1">Uncharacterized protein</fullName>
    </submittedName>
</protein>
<accession>A0AAD5QEA8</accession>
<name>A0AAD5QEA8_PARTN</name>